<feature type="region of interest" description="Disordered" evidence="5">
    <location>
        <begin position="97"/>
        <end position="116"/>
    </location>
</feature>
<feature type="compositionally biased region" description="Basic and acidic residues" evidence="5">
    <location>
        <begin position="206"/>
        <end position="220"/>
    </location>
</feature>
<dbReference type="InterPro" id="IPR044807">
    <property type="entry name" value="DRIP1-like"/>
</dbReference>
<sequence length="502" mass="55430">MGAPRGMARVRRDVLAARFTCPLCHGLLREATAITQCLHTFCRECIVKKINDEDVDCCPVCDIDLGCDPEEKLRPDHNLQDIRNKLFPIKKRKVDSLKAPTMPAKRKQRSLSSLVVDTPSVAMRTGLTGKRTKTTRRPAASRSTSLNNNGTMKLPTKSEGRDQKIEKTLAPQSTKVATTVKKTESRYQKIEKTSAPQSTKLATTAKKNESRDQKKIEKTSAEQSTKVATAANKKQRTTDVEKPSSEDRKNGKIADKQELRKSSNRAASKIKAPRSTPKIHTITEEQIKKKEGELPIRKEETENEVNIPGTRVGEHSIEPSLKEEHNGTSSEPAPLTDQVTEDDSNQGLSGSASTLPDPITTPVWFSLVSSPNQKGDPQLPELSKCYLRIRDGSLQTSSVQRYIAKKLDLGDENEVEITCHGEPISPSSTLHGLVELWLRRREPEERVPASLGATAKEFVMALGYRRRHLPSSVPASPPRLQTRPAEASASCKGDSTTIVEPA</sequence>
<feature type="compositionally biased region" description="Basic and acidic residues" evidence="5">
    <location>
        <begin position="181"/>
        <end position="192"/>
    </location>
</feature>
<evidence type="ECO:0000256" key="3">
    <source>
        <dbReference type="ARBA" id="ARBA00022833"/>
    </source>
</evidence>
<dbReference type="PROSITE" id="PS00518">
    <property type="entry name" value="ZF_RING_1"/>
    <property type="match status" value="1"/>
</dbReference>
<evidence type="ECO:0000256" key="4">
    <source>
        <dbReference type="PROSITE-ProRule" id="PRU00175"/>
    </source>
</evidence>
<dbReference type="Gene3D" id="3.30.40.10">
    <property type="entry name" value="Zinc/RING finger domain, C3HC4 (zinc finger)"/>
    <property type="match status" value="1"/>
</dbReference>
<evidence type="ECO:0000313" key="7">
    <source>
        <dbReference type="EMBL" id="CAL4918979.1"/>
    </source>
</evidence>
<feature type="compositionally biased region" description="Basic and acidic residues" evidence="5">
    <location>
        <begin position="156"/>
        <end position="167"/>
    </location>
</feature>
<feature type="domain" description="RING-type" evidence="6">
    <location>
        <begin position="21"/>
        <end position="62"/>
    </location>
</feature>
<gene>
    <name evidence="7" type="ORF">URODEC1_LOCUS19499</name>
</gene>
<keyword evidence="2 4" id="KW-0863">Zinc-finger</keyword>
<name>A0ABC8X2P2_9POAL</name>
<evidence type="ECO:0000259" key="6">
    <source>
        <dbReference type="PROSITE" id="PS50089"/>
    </source>
</evidence>
<dbReference type="InterPro" id="IPR017907">
    <property type="entry name" value="Znf_RING_CS"/>
</dbReference>
<reference evidence="8" key="1">
    <citation type="submission" date="2024-06" db="EMBL/GenBank/DDBJ databases">
        <authorList>
            <person name="Ryan C."/>
        </authorList>
    </citation>
    <scope>NUCLEOTIDE SEQUENCE [LARGE SCALE GENOMIC DNA]</scope>
</reference>
<dbReference type="GO" id="GO:0008270">
    <property type="term" value="F:zinc ion binding"/>
    <property type="evidence" value="ECO:0007669"/>
    <property type="project" value="UniProtKB-KW"/>
</dbReference>
<keyword evidence="1" id="KW-0479">Metal-binding</keyword>
<dbReference type="EMBL" id="OZ075123">
    <property type="protein sequence ID" value="CAL4918979.1"/>
    <property type="molecule type" value="Genomic_DNA"/>
</dbReference>
<feature type="compositionally biased region" description="Polar residues" evidence="5">
    <location>
        <begin position="493"/>
        <end position="502"/>
    </location>
</feature>
<evidence type="ECO:0000256" key="1">
    <source>
        <dbReference type="ARBA" id="ARBA00022723"/>
    </source>
</evidence>
<feature type="compositionally biased region" description="Basic and acidic residues" evidence="5">
    <location>
        <begin position="312"/>
        <end position="326"/>
    </location>
</feature>
<organism evidence="7 8">
    <name type="scientific">Urochloa decumbens</name>
    <dbReference type="NCBI Taxonomy" id="240449"/>
    <lineage>
        <taxon>Eukaryota</taxon>
        <taxon>Viridiplantae</taxon>
        <taxon>Streptophyta</taxon>
        <taxon>Embryophyta</taxon>
        <taxon>Tracheophyta</taxon>
        <taxon>Spermatophyta</taxon>
        <taxon>Magnoliopsida</taxon>
        <taxon>Liliopsida</taxon>
        <taxon>Poales</taxon>
        <taxon>Poaceae</taxon>
        <taxon>PACMAD clade</taxon>
        <taxon>Panicoideae</taxon>
        <taxon>Panicodae</taxon>
        <taxon>Paniceae</taxon>
        <taxon>Melinidinae</taxon>
        <taxon>Urochloa</taxon>
    </lineage>
</organism>
<feature type="compositionally biased region" description="Basic and acidic residues" evidence="5">
    <location>
        <begin position="236"/>
        <end position="261"/>
    </location>
</feature>
<dbReference type="AlphaFoldDB" id="A0ABC8X2P2"/>
<dbReference type="PANTHER" id="PTHR46293:SF17">
    <property type="entry name" value="RING-TYPE DOMAIN-CONTAINING PROTEIN"/>
    <property type="match status" value="1"/>
</dbReference>
<keyword evidence="3" id="KW-0862">Zinc</keyword>
<evidence type="ECO:0000313" key="8">
    <source>
        <dbReference type="Proteomes" id="UP001497457"/>
    </source>
</evidence>
<dbReference type="Pfam" id="PF13923">
    <property type="entry name" value="zf-C3HC4_2"/>
    <property type="match status" value="1"/>
</dbReference>
<accession>A0ABC8X2P2</accession>
<reference evidence="7 8" key="2">
    <citation type="submission" date="2024-10" db="EMBL/GenBank/DDBJ databases">
        <authorList>
            <person name="Ryan C."/>
        </authorList>
    </citation>
    <scope>NUCLEOTIDE SEQUENCE [LARGE SCALE GENOMIC DNA]</scope>
</reference>
<dbReference type="SUPFAM" id="SSF57850">
    <property type="entry name" value="RING/U-box"/>
    <property type="match status" value="1"/>
</dbReference>
<feature type="compositionally biased region" description="Polar residues" evidence="5">
    <location>
        <begin position="345"/>
        <end position="354"/>
    </location>
</feature>
<dbReference type="Proteomes" id="UP001497457">
    <property type="component" value="Chromosome 13rd"/>
</dbReference>
<protein>
    <recommendedName>
        <fullName evidence="6">RING-type domain-containing protein</fullName>
    </recommendedName>
</protein>
<evidence type="ECO:0000256" key="2">
    <source>
        <dbReference type="ARBA" id="ARBA00022771"/>
    </source>
</evidence>
<keyword evidence="8" id="KW-1185">Reference proteome</keyword>
<feature type="region of interest" description="Disordered" evidence="5">
    <location>
        <begin position="469"/>
        <end position="502"/>
    </location>
</feature>
<dbReference type="SMART" id="SM00184">
    <property type="entry name" value="RING"/>
    <property type="match status" value="1"/>
</dbReference>
<dbReference type="CDD" id="cd16525">
    <property type="entry name" value="RING-HC_PCGF"/>
    <property type="match status" value="1"/>
</dbReference>
<evidence type="ECO:0000256" key="5">
    <source>
        <dbReference type="SAM" id="MobiDB-lite"/>
    </source>
</evidence>
<dbReference type="PANTHER" id="PTHR46293">
    <property type="entry name" value="E3 UBIQUITIN PROTEIN LIGASE DRIP1"/>
    <property type="match status" value="1"/>
</dbReference>
<dbReference type="InterPro" id="IPR001841">
    <property type="entry name" value="Znf_RING"/>
</dbReference>
<feature type="region of interest" description="Disordered" evidence="5">
    <location>
        <begin position="122"/>
        <end position="361"/>
    </location>
</feature>
<feature type="compositionally biased region" description="Basic and acidic residues" evidence="5">
    <location>
        <begin position="281"/>
        <end position="300"/>
    </location>
</feature>
<dbReference type="PROSITE" id="PS50089">
    <property type="entry name" value="ZF_RING_2"/>
    <property type="match status" value="1"/>
</dbReference>
<feature type="compositionally biased region" description="Low complexity" evidence="5">
    <location>
        <begin position="137"/>
        <end position="146"/>
    </location>
</feature>
<proteinExistence type="predicted"/>
<dbReference type="InterPro" id="IPR013083">
    <property type="entry name" value="Znf_RING/FYVE/PHD"/>
</dbReference>